<dbReference type="EMBL" id="FORM01000001">
    <property type="protein sequence ID" value="SFI51616.1"/>
    <property type="molecule type" value="Genomic_DNA"/>
</dbReference>
<feature type="transmembrane region" description="Helical" evidence="1">
    <location>
        <begin position="87"/>
        <end position="108"/>
    </location>
</feature>
<keyword evidence="1" id="KW-1133">Transmembrane helix</keyword>
<name>A0A1I3IUK9_9FLAO</name>
<dbReference type="RefSeq" id="WP_090836552.1">
    <property type="nucleotide sequence ID" value="NZ_CANKYB010000001.1"/>
</dbReference>
<evidence type="ECO:0000313" key="3">
    <source>
        <dbReference type="Proteomes" id="UP000199559"/>
    </source>
</evidence>
<keyword evidence="1" id="KW-0472">Membrane</keyword>
<protein>
    <submittedName>
        <fullName evidence="2">Uncharacterized membrane protein, YccA/Bax inhibitor family</fullName>
    </submittedName>
</protein>
<feature type="transmembrane region" description="Helical" evidence="1">
    <location>
        <begin position="217"/>
        <end position="237"/>
    </location>
</feature>
<accession>A0A1I3IUK9</accession>
<evidence type="ECO:0000256" key="1">
    <source>
        <dbReference type="SAM" id="Phobius"/>
    </source>
</evidence>
<gene>
    <name evidence="2" type="ORF">SAMN05443431_101119</name>
</gene>
<keyword evidence="1" id="KW-0812">Transmembrane</keyword>
<sequence length="244" mass="27807">MRYLNKTSNPAFSNYFWKAQPRATKKMTVTGILIKTLYCLLIISSIVLASWKLHTNGTSIKWFTSGGMLAAVVISIVLSVRQQWAHILVPLYAVAKGFFLGGITVYAQTQFPDLPYQAIGVTLITFFVVLFLYQTKLIAVTNRVKSIIITVCSSIFVTYVISYILSFFGIQSFIWGTSWLAIGFNVFAALFAALSLLLDFDYIERQKNKAPKYKEWLATWGLLVTIVWLYVEILRLMKKYAIRF</sequence>
<proteinExistence type="predicted"/>
<evidence type="ECO:0000313" key="2">
    <source>
        <dbReference type="EMBL" id="SFI51616.1"/>
    </source>
</evidence>
<dbReference type="PANTHER" id="PTHR41282:SF1">
    <property type="entry name" value="CONSERVED TRANSMEMBRANE PROTEIN-RELATED"/>
    <property type="match status" value="1"/>
</dbReference>
<keyword evidence="3" id="KW-1185">Reference proteome</keyword>
<dbReference type="InterPro" id="IPR010539">
    <property type="entry name" value="BaxI_1-like"/>
</dbReference>
<dbReference type="Proteomes" id="UP000199559">
    <property type="component" value="Unassembled WGS sequence"/>
</dbReference>
<feature type="transmembrane region" description="Helical" evidence="1">
    <location>
        <begin position="59"/>
        <end position="80"/>
    </location>
</feature>
<feature type="transmembrane region" description="Helical" evidence="1">
    <location>
        <begin position="114"/>
        <end position="135"/>
    </location>
</feature>
<dbReference type="AlphaFoldDB" id="A0A1I3IUK9"/>
<feature type="transmembrane region" description="Helical" evidence="1">
    <location>
        <begin position="147"/>
        <end position="170"/>
    </location>
</feature>
<dbReference type="Pfam" id="PF12811">
    <property type="entry name" value="BaxI_1"/>
    <property type="match status" value="1"/>
</dbReference>
<dbReference type="STRING" id="1144750.SAMN05443431_101119"/>
<feature type="transmembrane region" description="Helical" evidence="1">
    <location>
        <begin position="32"/>
        <end position="53"/>
    </location>
</feature>
<reference evidence="3" key="1">
    <citation type="submission" date="2016-10" db="EMBL/GenBank/DDBJ databases">
        <authorList>
            <person name="Varghese N."/>
            <person name="Submissions S."/>
        </authorList>
    </citation>
    <scope>NUCLEOTIDE SEQUENCE [LARGE SCALE GENOMIC DNA]</scope>
    <source>
        <strain evidence="3">DSM 28881</strain>
    </source>
</reference>
<dbReference type="PANTHER" id="PTHR41282">
    <property type="entry name" value="CONSERVED TRANSMEMBRANE PROTEIN-RELATED"/>
    <property type="match status" value="1"/>
</dbReference>
<feature type="transmembrane region" description="Helical" evidence="1">
    <location>
        <begin position="176"/>
        <end position="197"/>
    </location>
</feature>
<organism evidence="2 3">
    <name type="scientific">Olleya namhaensis</name>
    <dbReference type="NCBI Taxonomy" id="1144750"/>
    <lineage>
        <taxon>Bacteria</taxon>
        <taxon>Pseudomonadati</taxon>
        <taxon>Bacteroidota</taxon>
        <taxon>Flavobacteriia</taxon>
        <taxon>Flavobacteriales</taxon>
        <taxon>Flavobacteriaceae</taxon>
    </lineage>
</organism>